<keyword evidence="5" id="KW-0963">Cytoplasm</keyword>
<evidence type="ECO:0000256" key="5">
    <source>
        <dbReference type="HAMAP-Rule" id="MF_00376"/>
    </source>
</evidence>
<evidence type="ECO:0000256" key="1">
    <source>
        <dbReference type="ARBA" id="ARBA00009018"/>
    </source>
</evidence>
<evidence type="ECO:0000256" key="3">
    <source>
        <dbReference type="ARBA" id="ARBA00022840"/>
    </source>
</evidence>
<dbReference type="Gene3D" id="3.40.50.300">
    <property type="entry name" value="P-loop containing nucleotide triphosphate hydrolases"/>
    <property type="match status" value="1"/>
</dbReference>
<dbReference type="UniPathway" id="UPA00241">
    <property type="reaction ID" value="UER00356"/>
</dbReference>
<accession>A0A5A7MPB4</accession>
<comment type="subcellular location">
    <subcellularLocation>
        <location evidence="5">Cytoplasm</location>
    </subcellularLocation>
</comment>
<keyword evidence="5" id="KW-0808">Transferase</keyword>
<feature type="binding site" evidence="5">
    <location>
        <begin position="11"/>
        <end position="16"/>
    </location>
    <ligand>
        <name>ATP</name>
        <dbReference type="ChEBI" id="CHEBI:30616"/>
    </ligand>
</feature>
<dbReference type="Proteomes" id="UP000322084">
    <property type="component" value="Unassembled WGS sequence"/>
</dbReference>
<dbReference type="NCBIfam" id="TIGR00152">
    <property type="entry name" value="dephospho-CoA kinase"/>
    <property type="match status" value="1"/>
</dbReference>
<dbReference type="PANTHER" id="PTHR10695:SF46">
    <property type="entry name" value="BIFUNCTIONAL COENZYME A SYNTHASE-RELATED"/>
    <property type="match status" value="1"/>
</dbReference>
<dbReference type="CDD" id="cd02022">
    <property type="entry name" value="DPCK"/>
    <property type="match status" value="1"/>
</dbReference>
<dbReference type="AlphaFoldDB" id="A0A5A7MPB4"/>
<keyword evidence="2 5" id="KW-0547">Nucleotide-binding</keyword>
<evidence type="ECO:0000256" key="4">
    <source>
        <dbReference type="ARBA" id="ARBA00022993"/>
    </source>
</evidence>
<dbReference type="GO" id="GO:0015937">
    <property type="term" value="P:coenzyme A biosynthetic process"/>
    <property type="evidence" value="ECO:0007669"/>
    <property type="project" value="UniProtKB-UniRule"/>
</dbReference>
<dbReference type="GO" id="GO:0005524">
    <property type="term" value="F:ATP binding"/>
    <property type="evidence" value="ECO:0007669"/>
    <property type="project" value="UniProtKB-UniRule"/>
</dbReference>
<comment type="similarity">
    <text evidence="1 5">Belongs to the CoaE family.</text>
</comment>
<evidence type="ECO:0000313" key="7">
    <source>
        <dbReference type="EMBL" id="GEQ97494.1"/>
    </source>
</evidence>
<evidence type="ECO:0000313" key="8">
    <source>
        <dbReference type="Proteomes" id="UP000322084"/>
    </source>
</evidence>
<dbReference type="RefSeq" id="WP_149999968.1">
    <property type="nucleotide sequence ID" value="NZ_BKCL01000003.1"/>
</dbReference>
<dbReference type="EMBL" id="BKCL01000003">
    <property type="protein sequence ID" value="GEQ97494.1"/>
    <property type="molecule type" value="Genomic_DNA"/>
</dbReference>
<dbReference type="InterPro" id="IPR001977">
    <property type="entry name" value="Depp_CoAkinase"/>
</dbReference>
<dbReference type="HAMAP" id="MF_00376">
    <property type="entry name" value="Dephospho_CoA_kinase"/>
    <property type="match status" value="1"/>
</dbReference>
<dbReference type="GO" id="GO:0005737">
    <property type="term" value="C:cytoplasm"/>
    <property type="evidence" value="ECO:0007669"/>
    <property type="project" value="UniProtKB-SubCell"/>
</dbReference>
<comment type="caution">
    <text evidence="7">The sequence shown here is derived from an EMBL/GenBank/DDBJ whole genome shotgun (WGS) entry which is preliminary data.</text>
</comment>
<keyword evidence="4 5" id="KW-0173">Coenzyme A biosynthesis</keyword>
<keyword evidence="3 5" id="KW-0067">ATP-binding</keyword>
<reference evidence="7 8" key="1">
    <citation type="submission" date="2019-09" db="EMBL/GenBank/DDBJ databases">
        <title>NBRP : Genome information of microbial organism related human and environment.</title>
        <authorList>
            <person name="Hattori M."/>
            <person name="Oshima K."/>
            <person name="Inaba H."/>
            <person name="Suda W."/>
            <person name="Sakamoto M."/>
            <person name="Iino T."/>
            <person name="Kitahara M."/>
            <person name="Oshida Y."/>
            <person name="Iida T."/>
            <person name="Kudo T."/>
            <person name="Itoh T."/>
            <person name="Ohkuma M."/>
        </authorList>
    </citation>
    <scope>NUCLEOTIDE SEQUENCE [LARGE SCALE GENOMIC DNA]</scope>
    <source>
        <strain evidence="7 8">Hi-2</strain>
    </source>
</reference>
<dbReference type="PANTHER" id="PTHR10695">
    <property type="entry name" value="DEPHOSPHO-COA KINASE-RELATED"/>
    <property type="match status" value="1"/>
</dbReference>
<evidence type="ECO:0000256" key="2">
    <source>
        <dbReference type="ARBA" id="ARBA00022741"/>
    </source>
</evidence>
<comment type="pathway">
    <text evidence="5">Cofactor biosynthesis; coenzyme A biosynthesis; CoA from (R)-pantothenate: step 5/5.</text>
</comment>
<dbReference type="PROSITE" id="PS51219">
    <property type="entry name" value="DPCK"/>
    <property type="match status" value="1"/>
</dbReference>
<dbReference type="Pfam" id="PF01121">
    <property type="entry name" value="CoaE"/>
    <property type="match status" value="1"/>
</dbReference>
<dbReference type="SUPFAM" id="SSF52540">
    <property type="entry name" value="P-loop containing nucleoside triphosphate hydrolases"/>
    <property type="match status" value="1"/>
</dbReference>
<evidence type="ECO:0000256" key="6">
    <source>
        <dbReference type="NCBIfam" id="TIGR00152"/>
    </source>
</evidence>
<name>A0A5A7MPB4_9PROT</name>
<dbReference type="InterPro" id="IPR027417">
    <property type="entry name" value="P-loop_NTPase"/>
</dbReference>
<protein>
    <recommendedName>
        <fullName evidence="5 6">Dephospho-CoA kinase</fullName>
        <ecNumber evidence="5 6">2.7.1.24</ecNumber>
    </recommendedName>
    <alternativeName>
        <fullName evidence="5">Dephosphocoenzyme A kinase</fullName>
    </alternativeName>
</protein>
<dbReference type="EC" id="2.7.1.24" evidence="5 6"/>
<sequence length="224" mass="24044">MIVLGLTGSIAMGKSEAARMLRRFDIPVFDSDAAVHSLLAEGGGAVDAVAAAFPGVVQNGAVDRKALGAQVFGKPDKLAQLEQILHPKVFDAQRRFLADADQKASFLAALDIPLLFETGGEAKVDRVAVVSAPAPVQKARALARPGMTEQRLNAVLAQQLPDAEKRRRADYILNSGDGKRPMLRDITAMLRDLQGVKAGVWPWPVADDHWSTFALPADRKPPHA</sequence>
<comment type="function">
    <text evidence="5">Catalyzes the phosphorylation of the 3'-hydroxyl group of dephosphocoenzyme A to form coenzyme A.</text>
</comment>
<proteinExistence type="inferred from homology"/>
<comment type="catalytic activity">
    <reaction evidence="5">
        <text>3'-dephospho-CoA + ATP = ADP + CoA + H(+)</text>
        <dbReference type="Rhea" id="RHEA:18245"/>
        <dbReference type="ChEBI" id="CHEBI:15378"/>
        <dbReference type="ChEBI" id="CHEBI:30616"/>
        <dbReference type="ChEBI" id="CHEBI:57287"/>
        <dbReference type="ChEBI" id="CHEBI:57328"/>
        <dbReference type="ChEBI" id="CHEBI:456216"/>
        <dbReference type="EC" id="2.7.1.24"/>
    </reaction>
</comment>
<gene>
    <name evidence="5 7" type="primary">coaE</name>
    <name evidence="7" type="ORF">JCM17844_11310</name>
</gene>
<keyword evidence="5 7" id="KW-0418">Kinase</keyword>
<dbReference type="GO" id="GO:0004140">
    <property type="term" value="F:dephospho-CoA kinase activity"/>
    <property type="evidence" value="ECO:0007669"/>
    <property type="project" value="UniProtKB-UniRule"/>
</dbReference>
<organism evidence="7 8">
    <name type="scientific">Iodidimonas gelatinilytica</name>
    <dbReference type="NCBI Taxonomy" id="1236966"/>
    <lineage>
        <taxon>Bacteria</taxon>
        <taxon>Pseudomonadati</taxon>
        <taxon>Pseudomonadota</taxon>
        <taxon>Alphaproteobacteria</taxon>
        <taxon>Iodidimonadales</taxon>
        <taxon>Iodidimonadaceae</taxon>
        <taxon>Iodidimonas</taxon>
    </lineage>
</organism>